<dbReference type="EMBL" id="LKCM01000487">
    <property type="protein sequence ID" value="KPQ40940.1"/>
    <property type="molecule type" value="Genomic_DNA"/>
</dbReference>
<proteinExistence type="predicted"/>
<comment type="caution">
    <text evidence="1">The sequence shown here is derived from an EMBL/GenBank/DDBJ whole genome shotgun (WGS) entry which is preliminary data.</text>
</comment>
<evidence type="ECO:0008006" key="3">
    <source>
        <dbReference type="Google" id="ProtNLM"/>
    </source>
</evidence>
<organism evidence="1 2">
    <name type="scientific">Candidatus Methanoperedens nitratireducens</name>
    <dbReference type="NCBI Taxonomy" id="1392998"/>
    <lineage>
        <taxon>Archaea</taxon>
        <taxon>Methanobacteriati</taxon>
        <taxon>Methanobacteriota</taxon>
        <taxon>Stenosarchaea group</taxon>
        <taxon>Methanomicrobia</taxon>
        <taxon>Methanosarcinales</taxon>
        <taxon>ANME-2 cluster</taxon>
        <taxon>Candidatus Methanoperedentaceae</taxon>
        <taxon>Candidatus Methanoperedens</taxon>
    </lineage>
</organism>
<evidence type="ECO:0000313" key="1">
    <source>
        <dbReference type="EMBL" id="KPQ40940.1"/>
    </source>
</evidence>
<dbReference type="Pfam" id="PF04343">
    <property type="entry name" value="DUF488"/>
    <property type="match status" value="1"/>
</dbReference>
<dbReference type="PANTHER" id="PTHR39337">
    <property type="entry name" value="BLR5642 PROTEIN"/>
    <property type="match status" value="1"/>
</dbReference>
<dbReference type="PANTHER" id="PTHR39337:SF1">
    <property type="entry name" value="BLR5642 PROTEIN"/>
    <property type="match status" value="1"/>
</dbReference>
<dbReference type="InterPro" id="IPR007438">
    <property type="entry name" value="DUF488"/>
</dbReference>
<sequence>MDEKKEVYTIGFAKKSAEDLINKLKSHTITKILDIRLSPNSQQAGYAKQDTLEYILRLNGIKYEHNILLAPTKEILEHYRKEGDWEKYEINFNLLLEYRESNLKINLDDKENERICLLCTESEHNKCHRRLVAEYLAKKLKNITIIHI</sequence>
<dbReference type="AlphaFoldDB" id="A0A0P8AAJ6"/>
<dbReference type="PATRIC" id="fig|1719120.3.peg.4928"/>
<name>A0A0P8AAJ6_9EURY</name>
<gene>
    <name evidence="1" type="ORF">MPEBLZ_04515</name>
</gene>
<reference evidence="1 2" key="1">
    <citation type="submission" date="2015-09" db="EMBL/GenBank/DDBJ databases">
        <title>A metagenomics-based metabolic model of nitrate-dependent anaerobic oxidation of methane by Methanoperedens-like archaea.</title>
        <authorList>
            <person name="Arshad A."/>
            <person name="Speth D.R."/>
            <person name="De Graaf R.M."/>
            <person name="Op Den Camp H.J."/>
            <person name="Jetten M.S."/>
            <person name="Welte C.U."/>
        </authorList>
    </citation>
    <scope>NUCLEOTIDE SEQUENCE [LARGE SCALE GENOMIC DNA]</scope>
</reference>
<dbReference type="Proteomes" id="UP000050360">
    <property type="component" value="Unassembled WGS sequence"/>
</dbReference>
<evidence type="ECO:0000313" key="2">
    <source>
        <dbReference type="Proteomes" id="UP000050360"/>
    </source>
</evidence>
<accession>A0A0P8AAJ6</accession>
<protein>
    <recommendedName>
        <fullName evidence="3">DUF488 domain-containing protein</fullName>
    </recommendedName>
</protein>